<feature type="domain" description="DUF6089" evidence="2">
    <location>
        <begin position="8"/>
        <end position="199"/>
    </location>
</feature>
<proteinExistence type="predicted"/>
<gene>
    <name evidence="3" type="ORF">FA046_13005</name>
</gene>
<dbReference type="Pfam" id="PF19573">
    <property type="entry name" value="DUF6089"/>
    <property type="match status" value="1"/>
</dbReference>
<feature type="signal peptide" evidence="1">
    <location>
        <begin position="1"/>
        <end position="18"/>
    </location>
</feature>
<keyword evidence="1" id="KW-0732">Signal</keyword>
<dbReference type="InterPro" id="IPR045743">
    <property type="entry name" value="DUF6089"/>
</dbReference>
<comment type="caution">
    <text evidence="3">The sequence shown here is derived from an EMBL/GenBank/DDBJ whole genome shotgun (WGS) entry which is preliminary data.</text>
</comment>
<evidence type="ECO:0000313" key="3">
    <source>
        <dbReference type="EMBL" id="TKB96983.1"/>
    </source>
</evidence>
<dbReference type="Proteomes" id="UP000308181">
    <property type="component" value="Unassembled WGS sequence"/>
</dbReference>
<dbReference type="Gene3D" id="2.40.160.20">
    <property type="match status" value="1"/>
</dbReference>
<feature type="chain" id="PRO_5020991287" description="DUF6089 domain-containing protein" evidence="1">
    <location>
        <begin position="19"/>
        <end position="264"/>
    </location>
</feature>
<dbReference type="AlphaFoldDB" id="A0A4U1BZ67"/>
<dbReference type="EMBL" id="SWBP01000004">
    <property type="protein sequence ID" value="TKB96983.1"/>
    <property type="molecule type" value="Genomic_DNA"/>
</dbReference>
<sequence>MTSSIKVFVLLMFSSVFSASSQTWEIGVTAGGMAYLGDLNQNNLRKFNHPAAGGVIKRNFDSNWSLKLALLKGKISADESISPYQQERDRNLSFFSPLTEGSLQVEFNFFDYGFDYSQKRFTPFLSAGVSLAVFNPQTNYNGTNYELKYYNTEGQESYNTTTYAIPIAAGLKYNFGRYFNIIGEIGFRDTSTDYLDDVSGYYANSAALQGNSTQITALRIALSDRSVNKIGVPGTQRGDFRKKDSYLFAGITLTYTFVSQKCAF</sequence>
<reference evidence="3 4" key="1">
    <citation type="submission" date="2019-04" db="EMBL/GenBank/DDBJ databases">
        <title>Pedobacter sp. AR-3-17 sp. nov., isolated from Arctic soil.</title>
        <authorList>
            <person name="Dahal R.H."/>
            <person name="Kim D.-U."/>
        </authorList>
    </citation>
    <scope>NUCLEOTIDE SEQUENCE [LARGE SCALE GENOMIC DNA]</scope>
    <source>
        <strain evidence="3 4">AR-3-17</strain>
    </source>
</reference>
<dbReference type="OrthoDB" id="654178at2"/>
<keyword evidence="4" id="KW-1185">Reference proteome</keyword>
<dbReference type="RefSeq" id="WP_136826948.1">
    <property type="nucleotide sequence ID" value="NZ_SWBP01000004.1"/>
</dbReference>
<organism evidence="3 4">
    <name type="scientific">Pedobacter cryophilus</name>
    <dbReference type="NCBI Taxonomy" id="2571271"/>
    <lineage>
        <taxon>Bacteria</taxon>
        <taxon>Pseudomonadati</taxon>
        <taxon>Bacteroidota</taxon>
        <taxon>Sphingobacteriia</taxon>
        <taxon>Sphingobacteriales</taxon>
        <taxon>Sphingobacteriaceae</taxon>
        <taxon>Pedobacter</taxon>
    </lineage>
</organism>
<evidence type="ECO:0000259" key="2">
    <source>
        <dbReference type="Pfam" id="PF19573"/>
    </source>
</evidence>
<evidence type="ECO:0000256" key="1">
    <source>
        <dbReference type="SAM" id="SignalP"/>
    </source>
</evidence>
<evidence type="ECO:0000313" key="4">
    <source>
        <dbReference type="Proteomes" id="UP000308181"/>
    </source>
</evidence>
<name>A0A4U1BZ67_9SPHI</name>
<accession>A0A4U1BZ67</accession>
<protein>
    <recommendedName>
        <fullName evidence="2">DUF6089 domain-containing protein</fullName>
    </recommendedName>
</protein>